<sequence length="207" mass="22667">MSSFSPSNHPFLARSRHSWWWCDEIRLRITSLVTLRQFLGPFPPVVVAHSPAYLFAAATRVVMVVWSLFFPLGSDPILIGSFSGFKLLLSKPVVLALFSGVDGSSATRVFVLAVVVAGSSLFRRSCSNGWVVGGVVVLFVLVGFGSLLGFCRPDWSSCATGFVGSVVMTAQLSATASPSRLILLLRNFRIVPRRKDRGGLWLSCWWL</sequence>
<dbReference type="HOGENOM" id="CLU_1328102_0_0_1"/>
<keyword evidence="1" id="KW-1133">Transmembrane helix</keyword>
<dbReference type="EMBL" id="PSQE01000002">
    <property type="protein sequence ID" value="RHN76165.1"/>
    <property type="molecule type" value="Genomic_DNA"/>
</dbReference>
<keyword evidence="5" id="KW-1185">Reference proteome</keyword>
<dbReference type="Proteomes" id="UP000265566">
    <property type="component" value="Chromosome 2"/>
</dbReference>
<name>G7IUF3_MEDTR</name>
<evidence type="ECO:0000313" key="2">
    <source>
        <dbReference type="EMBL" id="AES67718.2"/>
    </source>
</evidence>
<accession>G7IUF3</accession>
<organism evidence="2 5">
    <name type="scientific">Medicago truncatula</name>
    <name type="common">Barrel medic</name>
    <name type="synonym">Medicago tribuloides</name>
    <dbReference type="NCBI Taxonomy" id="3880"/>
    <lineage>
        <taxon>Eukaryota</taxon>
        <taxon>Viridiplantae</taxon>
        <taxon>Streptophyta</taxon>
        <taxon>Embryophyta</taxon>
        <taxon>Tracheophyta</taxon>
        <taxon>Spermatophyta</taxon>
        <taxon>Magnoliopsida</taxon>
        <taxon>eudicotyledons</taxon>
        <taxon>Gunneridae</taxon>
        <taxon>Pentapetalae</taxon>
        <taxon>rosids</taxon>
        <taxon>fabids</taxon>
        <taxon>Fabales</taxon>
        <taxon>Fabaceae</taxon>
        <taxon>Papilionoideae</taxon>
        <taxon>50 kb inversion clade</taxon>
        <taxon>NPAAA clade</taxon>
        <taxon>Hologalegina</taxon>
        <taxon>IRL clade</taxon>
        <taxon>Trifolieae</taxon>
        <taxon>Medicago</taxon>
    </lineage>
</organism>
<dbReference type="EnsemblPlants" id="AES67718">
    <property type="protein sequence ID" value="AES67718"/>
    <property type="gene ID" value="MTR_2g098360"/>
</dbReference>
<dbReference type="PaxDb" id="3880-AES67718"/>
<evidence type="ECO:0000313" key="4">
    <source>
        <dbReference type="EnsemblPlants" id="AES67718"/>
    </source>
</evidence>
<proteinExistence type="predicted"/>
<dbReference type="Proteomes" id="UP000002051">
    <property type="component" value="Chromosome 2"/>
</dbReference>
<reference evidence="4" key="3">
    <citation type="submission" date="2015-04" db="UniProtKB">
        <authorList>
            <consortium name="EnsemblPlants"/>
        </authorList>
    </citation>
    <scope>IDENTIFICATION</scope>
    <source>
        <strain evidence="4">cv. Jemalong A17</strain>
    </source>
</reference>
<evidence type="ECO:0000313" key="5">
    <source>
        <dbReference type="Proteomes" id="UP000002051"/>
    </source>
</evidence>
<evidence type="ECO:0000256" key="1">
    <source>
        <dbReference type="SAM" id="Phobius"/>
    </source>
</evidence>
<reference evidence="3" key="5">
    <citation type="journal article" date="2018" name="Nat. Plants">
        <title>Whole-genome landscape of Medicago truncatula symbiotic genes.</title>
        <authorList>
            <person name="Pecrix Y."/>
            <person name="Gamas P."/>
            <person name="Carrere S."/>
        </authorList>
    </citation>
    <scope>NUCLEOTIDE SEQUENCE</scope>
    <source>
        <tissue evidence="3">Leaves</tissue>
    </source>
</reference>
<reference evidence="2 5" key="2">
    <citation type="journal article" date="2014" name="BMC Genomics">
        <title>An improved genome release (version Mt4.0) for the model legume Medicago truncatula.</title>
        <authorList>
            <person name="Tang H."/>
            <person name="Krishnakumar V."/>
            <person name="Bidwell S."/>
            <person name="Rosen B."/>
            <person name="Chan A."/>
            <person name="Zhou S."/>
            <person name="Gentzbittel L."/>
            <person name="Childs K.L."/>
            <person name="Yandell M."/>
            <person name="Gundlach H."/>
            <person name="Mayer K.F."/>
            <person name="Schwartz D.C."/>
            <person name="Town C.D."/>
        </authorList>
    </citation>
    <scope>GENOME REANNOTATION</scope>
    <source>
        <strain evidence="4 5">cv. Jemalong A17</strain>
    </source>
</reference>
<feature type="transmembrane region" description="Helical" evidence="1">
    <location>
        <begin position="129"/>
        <end position="150"/>
    </location>
</feature>
<dbReference type="EMBL" id="CM001218">
    <property type="protein sequence ID" value="AES67718.2"/>
    <property type="molecule type" value="Genomic_DNA"/>
</dbReference>
<dbReference type="Gramene" id="rna12450">
    <property type="protein sequence ID" value="RHN76165.1"/>
    <property type="gene ID" value="gene12450"/>
</dbReference>
<accession>A0A0C3V8M5</accession>
<keyword evidence="1" id="KW-0472">Membrane</keyword>
<feature type="transmembrane region" description="Helical" evidence="1">
    <location>
        <begin position="105"/>
        <end position="122"/>
    </location>
</feature>
<gene>
    <name evidence="2" type="ordered locus">MTR_2g098360</name>
    <name evidence="3" type="ORF">MtrunA17_Chr2g0329081</name>
</gene>
<reference evidence="2 5" key="1">
    <citation type="journal article" date="2011" name="Nature">
        <title>The Medicago genome provides insight into the evolution of rhizobial symbioses.</title>
        <authorList>
            <person name="Young N.D."/>
            <person name="Debelle F."/>
            <person name="Oldroyd G.E."/>
            <person name="Geurts R."/>
            <person name="Cannon S.B."/>
            <person name="Udvardi M.K."/>
            <person name="Benedito V.A."/>
            <person name="Mayer K.F."/>
            <person name="Gouzy J."/>
            <person name="Schoof H."/>
            <person name="Van de Peer Y."/>
            <person name="Proost S."/>
            <person name="Cook D.R."/>
            <person name="Meyers B.C."/>
            <person name="Spannagl M."/>
            <person name="Cheung F."/>
            <person name="De Mita S."/>
            <person name="Krishnakumar V."/>
            <person name="Gundlach H."/>
            <person name="Zhou S."/>
            <person name="Mudge J."/>
            <person name="Bharti A.K."/>
            <person name="Murray J.D."/>
            <person name="Naoumkina M.A."/>
            <person name="Rosen B."/>
            <person name="Silverstein K.A."/>
            <person name="Tang H."/>
            <person name="Rombauts S."/>
            <person name="Zhao P.X."/>
            <person name="Zhou P."/>
            <person name="Barbe V."/>
            <person name="Bardou P."/>
            <person name="Bechner M."/>
            <person name="Bellec A."/>
            <person name="Berger A."/>
            <person name="Berges H."/>
            <person name="Bidwell S."/>
            <person name="Bisseling T."/>
            <person name="Choisne N."/>
            <person name="Couloux A."/>
            <person name="Denny R."/>
            <person name="Deshpande S."/>
            <person name="Dai X."/>
            <person name="Doyle J.J."/>
            <person name="Dudez A.M."/>
            <person name="Farmer A.D."/>
            <person name="Fouteau S."/>
            <person name="Franken C."/>
            <person name="Gibelin C."/>
            <person name="Gish J."/>
            <person name="Goldstein S."/>
            <person name="Gonzalez A.J."/>
            <person name="Green P.J."/>
            <person name="Hallab A."/>
            <person name="Hartog M."/>
            <person name="Hua A."/>
            <person name="Humphray S.J."/>
            <person name="Jeong D.H."/>
            <person name="Jing Y."/>
            <person name="Jocker A."/>
            <person name="Kenton S.M."/>
            <person name="Kim D.J."/>
            <person name="Klee K."/>
            <person name="Lai H."/>
            <person name="Lang C."/>
            <person name="Lin S."/>
            <person name="Macmil S.L."/>
            <person name="Magdelenat G."/>
            <person name="Matthews L."/>
            <person name="McCorrison J."/>
            <person name="Monaghan E.L."/>
            <person name="Mun J.H."/>
            <person name="Najar F.Z."/>
            <person name="Nicholson C."/>
            <person name="Noirot C."/>
            <person name="O'Bleness M."/>
            <person name="Paule C.R."/>
            <person name="Poulain J."/>
            <person name="Prion F."/>
            <person name="Qin B."/>
            <person name="Qu C."/>
            <person name="Retzel E.F."/>
            <person name="Riddle C."/>
            <person name="Sallet E."/>
            <person name="Samain S."/>
            <person name="Samson N."/>
            <person name="Sanders I."/>
            <person name="Saurat O."/>
            <person name="Scarpelli C."/>
            <person name="Schiex T."/>
            <person name="Segurens B."/>
            <person name="Severin A.J."/>
            <person name="Sherrier D.J."/>
            <person name="Shi R."/>
            <person name="Sims S."/>
            <person name="Singer S.R."/>
            <person name="Sinharoy S."/>
            <person name="Sterck L."/>
            <person name="Viollet A."/>
            <person name="Wang B.B."/>
            <person name="Wang K."/>
            <person name="Wang M."/>
            <person name="Wang X."/>
            <person name="Warfsmann J."/>
            <person name="Weissenbach J."/>
            <person name="White D.D."/>
            <person name="White J.D."/>
            <person name="Wiley G.B."/>
            <person name="Wincker P."/>
            <person name="Xing Y."/>
            <person name="Yang L."/>
            <person name="Yao Z."/>
            <person name="Ying F."/>
            <person name="Zhai J."/>
            <person name="Zhou L."/>
            <person name="Zuber A."/>
            <person name="Denarie J."/>
            <person name="Dixon R.A."/>
            <person name="May G.D."/>
            <person name="Schwartz D.C."/>
            <person name="Rogers J."/>
            <person name="Quetier F."/>
            <person name="Town C.D."/>
            <person name="Roe B.A."/>
        </authorList>
    </citation>
    <scope>NUCLEOTIDE SEQUENCE [LARGE SCALE GENOMIC DNA]</scope>
    <source>
        <strain evidence="2">A17</strain>
        <strain evidence="4 5">cv. Jemalong A17</strain>
    </source>
</reference>
<reference evidence="6" key="4">
    <citation type="journal article" date="2018" name="Nat. Plants">
        <title>Whole-genome landscape of Medicago truncatula symbiotic genes.</title>
        <authorList>
            <person name="Pecrix Y."/>
            <person name="Staton S.E."/>
            <person name="Sallet E."/>
            <person name="Lelandais-Briere C."/>
            <person name="Moreau S."/>
            <person name="Carrere S."/>
            <person name="Blein T."/>
            <person name="Jardinaud M.F."/>
            <person name="Latrasse D."/>
            <person name="Zouine M."/>
            <person name="Zahm M."/>
            <person name="Kreplak J."/>
            <person name="Mayjonade B."/>
            <person name="Satge C."/>
            <person name="Perez M."/>
            <person name="Cauet S."/>
            <person name="Marande W."/>
            <person name="Chantry-Darmon C."/>
            <person name="Lopez-Roques C."/>
            <person name="Bouchez O."/>
            <person name="Berard A."/>
            <person name="Debelle F."/>
            <person name="Munos S."/>
            <person name="Bendahmane A."/>
            <person name="Berges H."/>
            <person name="Niebel A."/>
            <person name="Buitink J."/>
            <person name="Frugier F."/>
            <person name="Benhamed M."/>
            <person name="Crespi M."/>
            <person name="Gouzy J."/>
            <person name="Gamas P."/>
        </authorList>
    </citation>
    <scope>NUCLEOTIDE SEQUENCE [LARGE SCALE GENOMIC DNA]</scope>
    <source>
        <strain evidence="6">cv. Jemalong A17</strain>
    </source>
</reference>
<evidence type="ECO:0000313" key="6">
    <source>
        <dbReference type="Proteomes" id="UP000265566"/>
    </source>
</evidence>
<keyword evidence="1 2" id="KW-0812">Transmembrane</keyword>
<feature type="transmembrane region" description="Helical" evidence="1">
    <location>
        <begin position="162"/>
        <end position="185"/>
    </location>
</feature>
<protein>
    <submittedName>
        <fullName evidence="2">Transmembrane protein, putative</fullName>
    </submittedName>
</protein>
<dbReference type="AlphaFoldDB" id="G7IUF3"/>
<evidence type="ECO:0000313" key="3">
    <source>
        <dbReference type="EMBL" id="RHN76165.1"/>
    </source>
</evidence>